<dbReference type="Proteomes" id="UP000178122">
    <property type="component" value="Unassembled WGS sequence"/>
</dbReference>
<dbReference type="InterPro" id="IPR025981">
    <property type="entry name" value="rRNA_MeTrfase"/>
</dbReference>
<name>A0A1G1YWF3_9BACT</name>
<dbReference type="AlphaFoldDB" id="A0A1G1YWF3"/>
<evidence type="ECO:0000313" key="2">
    <source>
        <dbReference type="Proteomes" id="UP000178122"/>
    </source>
</evidence>
<protein>
    <recommendedName>
        <fullName evidence="3">16S rRNA (guanine(1405)-N(7))-methyltransferase</fullName>
    </recommendedName>
</protein>
<sequence>MAGLTDEQIGIIVTEVQRKKELQGLSCDFVATAVRDFLRKNSVLEKKLLLKFHVKSAVFEYVVKNVRAELRRSAGLFQVSGDLNEIKELVDNYFAEKIAVKQEKILVSLLESHASTQERLVIYSELYTKLFAITGKPGVVLDLGCGLNPLSLPLMKLKSVSYFAYDIHADQVDLLNAFFDLMQKRMSAFNGKARILDLLDVKVVGGLPKADMALLFKVADVLDKNKGHTKSEAVFRAVPARFVVVSFATKTMSGKRMTAPRRIWMEWMCDRLGWKYTVVEFENEIFYVVEK</sequence>
<proteinExistence type="predicted"/>
<comment type="caution">
    <text evidence="1">The sequence shown here is derived from an EMBL/GenBank/DDBJ whole genome shotgun (WGS) entry which is preliminary data.</text>
</comment>
<dbReference type="EMBL" id="MHIN01000006">
    <property type="protein sequence ID" value="OGY55727.1"/>
    <property type="molecule type" value="Genomic_DNA"/>
</dbReference>
<reference evidence="1 2" key="1">
    <citation type="journal article" date="2016" name="Nat. Commun.">
        <title>Thousands of microbial genomes shed light on interconnected biogeochemical processes in an aquifer system.</title>
        <authorList>
            <person name="Anantharaman K."/>
            <person name="Brown C.T."/>
            <person name="Hug L.A."/>
            <person name="Sharon I."/>
            <person name="Castelle C.J."/>
            <person name="Probst A.J."/>
            <person name="Thomas B.C."/>
            <person name="Singh A."/>
            <person name="Wilkins M.J."/>
            <person name="Karaoz U."/>
            <person name="Brodie E.L."/>
            <person name="Williams K.H."/>
            <person name="Hubbard S.S."/>
            <person name="Banfield J.F."/>
        </authorList>
    </citation>
    <scope>NUCLEOTIDE SEQUENCE [LARGE SCALE GENOMIC DNA]</scope>
</reference>
<dbReference type="InterPro" id="IPR029063">
    <property type="entry name" value="SAM-dependent_MTases_sf"/>
</dbReference>
<evidence type="ECO:0008006" key="3">
    <source>
        <dbReference type="Google" id="ProtNLM"/>
    </source>
</evidence>
<organism evidence="1 2">
    <name type="scientific">Candidatus Buchananbacteria bacterium RIFCSPLOWO2_01_FULL_40_23b</name>
    <dbReference type="NCBI Taxonomy" id="1797544"/>
    <lineage>
        <taxon>Bacteria</taxon>
        <taxon>Candidatus Buchananiibacteriota</taxon>
    </lineage>
</organism>
<gene>
    <name evidence="1" type="ORF">A2912_01290</name>
</gene>
<dbReference type="Gene3D" id="3.40.50.150">
    <property type="entry name" value="Vaccinia Virus protein VP39"/>
    <property type="match status" value="1"/>
</dbReference>
<accession>A0A1G1YWF3</accession>
<evidence type="ECO:0000313" key="1">
    <source>
        <dbReference type="EMBL" id="OGY55727.1"/>
    </source>
</evidence>
<dbReference type="SUPFAM" id="SSF53335">
    <property type="entry name" value="S-adenosyl-L-methionine-dependent methyltransferases"/>
    <property type="match status" value="1"/>
</dbReference>
<dbReference type="Pfam" id="PF07091">
    <property type="entry name" value="FmrO"/>
    <property type="match status" value="1"/>
</dbReference>